<dbReference type="PROSITE" id="PS51257">
    <property type="entry name" value="PROKAR_LIPOPROTEIN"/>
    <property type="match status" value="1"/>
</dbReference>
<evidence type="ECO:0000256" key="7">
    <source>
        <dbReference type="HAMAP-Rule" id="MF_00415"/>
    </source>
</evidence>
<evidence type="ECO:0000256" key="6">
    <source>
        <dbReference type="ARBA" id="ARBA00023237"/>
    </source>
</evidence>
<evidence type="ECO:0000256" key="8">
    <source>
        <dbReference type="SAM" id="SignalP"/>
    </source>
</evidence>
<name>A0A9X4MHA4_9BACT</name>
<keyword evidence="6 7" id="KW-0998">Cell outer membrane</keyword>
<dbReference type="AlphaFoldDB" id="A0A9X4MHA4"/>
<sequence>MRTLQHTTIGILLLAGLSACAGSQQAQQLPERYTLPTPPKAAQVQPEGTIYAASTSGLDLYADSRAKKIGDIVLVRIVETSKANKEANTKTQRTSSATGGISSMFGLETWLADNNHRFTPSLTELQARLTNDFEGKAKTDRKSNVTATISARVIDITTDGNLNIRGYQEVKVNDETQHIILSGIIRPQDVAQDNSVLSTHVADARIEYSGQGVLGDKQRPGWLARALDTVWPF</sequence>
<organism evidence="9 10">
    <name type="scientific">Thiovibrio frasassiensis</name>
    <dbReference type="NCBI Taxonomy" id="2984131"/>
    <lineage>
        <taxon>Bacteria</taxon>
        <taxon>Pseudomonadati</taxon>
        <taxon>Thermodesulfobacteriota</taxon>
        <taxon>Desulfobulbia</taxon>
        <taxon>Desulfobulbales</taxon>
        <taxon>Thiovibrionaceae</taxon>
        <taxon>Thiovibrio</taxon>
    </lineage>
</organism>
<protein>
    <recommendedName>
        <fullName evidence="7">Flagellar L-ring protein</fullName>
    </recommendedName>
    <alternativeName>
        <fullName evidence="7">Basal body L-ring protein</fullName>
    </alternativeName>
</protein>
<keyword evidence="9" id="KW-0969">Cilium</keyword>
<gene>
    <name evidence="7" type="primary">flgH</name>
    <name evidence="9" type="ORF">OLX77_06670</name>
</gene>
<keyword evidence="9" id="KW-0282">Flagellum</keyword>
<dbReference type="RefSeq" id="WP_307632814.1">
    <property type="nucleotide sequence ID" value="NZ_JAPHEH010000001.1"/>
</dbReference>
<dbReference type="InterPro" id="IPR000527">
    <property type="entry name" value="Flag_Lring"/>
</dbReference>
<dbReference type="GO" id="GO:0009427">
    <property type="term" value="C:bacterial-type flagellum basal body, distal rod, L ring"/>
    <property type="evidence" value="ECO:0007669"/>
    <property type="project" value="InterPro"/>
</dbReference>
<feature type="chain" id="PRO_5040725098" description="Flagellar L-ring protein" evidence="8">
    <location>
        <begin position="27"/>
        <end position="233"/>
    </location>
</feature>
<comment type="subunit">
    <text evidence="7">The basal body constitutes a major portion of the flagellar organelle and consists of four rings (L,P,S, and M) mounted on a central rod.</text>
</comment>
<evidence type="ECO:0000256" key="3">
    <source>
        <dbReference type="ARBA" id="ARBA00022729"/>
    </source>
</evidence>
<dbReference type="PRINTS" id="PR01008">
    <property type="entry name" value="FLGLRINGFLGH"/>
</dbReference>
<dbReference type="Proteomes" id="UP001154240">
    <property type="component" value="Unassembled WGS sequence"/>
</dbReference>
<dbReference type="Pfam" id="PF02107">
    <property type="entry name" value="FlgH"/>
    <property type="match status" value="1"/>
</dbReference>
<keyword evidence="5 7" id="KW-0975">Bacterial flagellum</keyword>
<evidence type="ECO:0000256" key="1">
    <source>
        <dbReference type="ARBA" id="ARBA00002591"/>
    </source>
</evidence>
<evidence type="ECO:0000313" key="10">
    <source>
        <dbReference type="Proteomes" id="UP001154240"/>
    </source>
</evidence>
<evidence type="ECO:0000256" key="5">
    <source>
        <dbReference type="ARBA" id="ARBA00023143"/>
    </source>
</evidence>
<feature type="signal peptide" evidence="8">
    <location>
        <begin position="1"/>
        <end position="26"/>
    </location>
</feature>
<comment type="function">
    <text evidence="1 7">Assembles around the rod to form the L-ring and probably protects the motor/basal body from shearing forces during rotation.</text>
</comment>
<dbReference type="GO" id="GO:0071973">
    <property type="term" value="P:bacterial-type flagellum-dependent cell motility"/>
    <property type="evidence" value="ECO:0007669"/>
    <property type="project" value="InterPro"/>
</dbReference>
<reference evidence="9" key="1">
    <citation type="journal article" date="2022" name="bioRxiv">
        <title>Thiovibrio frasassiensisgen. nov., sp. nov., an autotrophic, elemental sulfur disproportionating bacterium isolated from sulfidic karst sediment, and proposal of Thiovibrionaceae fam. nov.</title>
        <authorList>
            <person name="Aronson H."/>
            <person name="Thomas C."/>
            <person name="Bhattacharyya M."/>
            <person name="Eckstein S."/>
            <person name="Jensen S."/>
            <person name="Barco R."/>
            <person name="Macalady J."/>
            <person name="Amend J."/>
        </authorList>
    </citation>
    <scope>NUCLEOTIDE SEQUENCE</scope>
    <source>
        <strain evidence="9">RS19-109</strain>
    </source>
</reference>
<comment type="caution">
    <text evidence="9">The sequence shown here is derived from an EMBL/GenBank/DDBJ whole genome shotgun (WGS) entry which is preliminary data.</text>
</comment>
<evidence type="ECO:0000313" key="9">
    <source>
        <dbReference type="EMBL" id="MDG4475840.1"/>
    </source>
</evidence>
<reference evidence="9" key="2">
    <citation type="submission" date="2022-10" db="EMBL/GenBank/DDBJ databases">
        <authorList>
            <person name="Aronson H.S."/>
        </authorList>
    </citation>
    <scope>NUCLEOTIDE SEQUENCE</scope>
    <source>
        <strain evidence="9">RS19-109</strain>
    </source>
</reference>
<keyword evidence="3 7" id="KW-0732">Signal</keyword>
<keyword evidence="7" id="KW-0449">Lipoprotein</keyword>
<dbReference type="GO" id="GO:0003774">
    <property type="term" value="F:cytoskeletal motor activity"/>
    <property type="evidence" value="ECO:0007669"/>
    <property type="project" value="InterPro"/>
</dbReference>
<dbReference type="PANTHER" id="PTHR34933">
    <property type="entry name" value="FLAGELLAR L-RING PROTEIN"/>
    <property type="match status" value="1"/>
</dbReference>
<accession>A0A9X4MHA4</accession>
<proteinExistence type="inferred from homology"/>
<dbReference type="HAMAP" id="MF_00415">
    <property type="entry name" value="FlgH"/>
    <property type="match status" value="1"/>
</dbReference>
<dbReference type="PANTHER" id="PTHR34933:SF1">
    <property type="entry name" value="FLAGELLAR L-RING PROTEIN"/>
    <property type="match status" value="1"/>
</dbReference>
<keyword evidence="9" id="KW-0966">Cell projection</keyword>
<comment type="subcellular location">
    <subcellularLocation>
        <location evidence="7">Cell outer membrane</location>
        <topology evidence="7">Lipid-anchor</topology>
    </subcellularLocation>
    <subcellularLocation>
        <location evidence="7">Bacterial flagellum basal body</location>
    </subcellularLocation>
</comment>
<dbReference type="GO" id="GO:0009279">
    <property type="term" value="C:cell outer membrane"/>
    <property type="evidence" value="ECO:0007669"/>
    <property type="project" value="UniProtKB-SubCell"/>
</dbReference>
<comment type="similarity">
    <text evidence="2 7">Belongs to the FlgH family.</text>
</comment>
<dbReference type="EMBL" id="JAPHEH010000001">
    <property type="protein sequence ID" value="MDG4475840.1"/>
    <property type="molecule type" value="Genomic_DNA"/>
</dbReference>
<evidence type="ECO:0000256" key="2">
    <source>
        <dbReference type="ARBA" id="ARBA00006929"/>
    </source>
</evidence>
<evidence type="ECO:0000256" key="4">
    <source>
        <dbReference type="ARBA" id="ARBA00023136"/>
    </source>
</evidence>
<keyword evidence="10" id="KW-1185">Reference proteome</keyword>
<keyword evidence="4 7" id="KW-0472">Membrane</keyword>